<name>A0A0A9HNQ3_ARUDO</name>
<dbReference type="EMBL" id="GBRH01160427">
    <property type="protein sequence ID" value="JAE37469.1"/>
    <property type="molecule type" value="Transcribed_RNA"/>
</dbReference>
<proteinExistence type="predicted"/>
<accession>A0A0A9HNQ3</accession>
<sequence>MSMLAVEGLTSRMGGLAAIIGTVASPDKSAYKTGSEISSGRGLMVIIGSVSVAAVDDGGLEADGGGIGTG</sequence>
<organism evidence="1">
    <name type="scientific">Arundo donax</name>
    <name type="common">Giant reed</name>
    <name type="synonym">Donax arundinaceus</name>
    <dbReference type="NCBI Taxonomy" id="35708"/>
    <lineage>
        <taxon>Eukaryota</taxon>
        <taxon>Viridiplantae</taxon>
        <taxon>Streptophyta</taxon>
        <taxon>Embryophyta</taxon>
        <taxon>Tracheophyta</taxon>
        <taxon>Spermatophyta</taxon>
        <taxon>Magnoliopsida</taxon>
        <taxon>Liliopsida</taxon>
        <taxon>Poales</taxon>
        <taxon>Poaceae</taxon>
        <taxon>PACMAD clade</taxon>
        <taxon>Arundinoideae</taxon>
        <taxon>Arundineae</taxon>
        <taxon>Arundo</taxon>
    </lineage>
</organism>
<protein>
    <submittedName>
        <fullName evidence="1">Uncharacterized protein</fullName>
    </submittedName>
</protein>
<reference evidence="1" key="1">
    <citation type="submission" date="2014-09" db="EMBL/GenBank/DDBJ databases">
        <authorList>
            <person name="Magalhaes I.L.F."/>
            <person name="Oliveira U."/>
            <person name="Santos F.R."/>
            <person name="Vidigal T.H.D.A."/>
            <person name="Brescovit A.D."/>
            <person name="Santos A.J."/>
        </authorList>
    </citation>
    <scope>NUCLEOTIDE SEQUENCE</scope>
    <source>
        <tissue evidence="1">Shoot tissue taken approximately 20 cm above the soil surface</tissue>
    </source>
</reference>
<reference evidence="1" key="2">
    <citation type="journal article" date="2015" name="Data Brief">
        <title>Shoot transcriptome of the giant reed, Arundo donax.</title>
        <authorList>
            <person name="Barrero R.A."/>
            <person name="Guerrero F.D."/>
            <person name="Moolhuijzen P."/>
            <person name="Goolsby J.A."/>
            <person name="Tidwell J."/>
            <person name="Bellgard S.E."/>
            <person name="Bellgard M.I."/>
        </authorList>
    </citation>
    <scope>NUCLEOTIDE SEQUENCE</scope>
    <source>
        <tissue evidence="1">Shoot tissue taken approximately 20 cm above the soil surface</tissue>
    </source>
</reference>
<dbReference type="AlphaFoldDB" id="A0A0A9HNQ3"/>
<evidence type="ECO:0000313" key="1">
    <source>
        <dbReference type="EMBL" id="JAE37469.1"/>
    </source>
</evidence>